<sequence length="494" mass="53951">MAPSRSRSRERDRDSDRHRSSSRRERSRSRDRGGSSRHSSRRDRSRSRERRRSSSRDRGRDRGSDRRSNFSDPDAASAIQQLQQQQLQKQLLAQQLLMQQQQMAGGGGLSSNKKQREVYVGNLTIGVVADVMLRELFNGALAHLVPDPVANPPVVNAQLDPSGRFGFVEMRSEELATSGMALDKVELCGRHINVGRPKGYVEPPQGAQPSGNLGMAQVFASQISNAPTRILLLENMLKASNLRDPQERSEVAEDVRDESSKCGNVEAMALPIPPPSVSGGEPGRVYIKFTSSDQCQKAKDMFDGRQFDGNTIGAKFVSDEDFLRAAQGEWVMPRSATSMAGPPGDFGALGLTMGGPLPSGISGMAALNPNALTMHANPSLASLMNASIDPAAVPEQEGWVKLRGIPFTSTKADIIHFFHGCGGAMDEQKVKLVMGLDGRPTGEAYVEISGPGAKYRLALAKDRQLMPNSSRYVEIFTSNREEVDRRLLTGVMLY</sequence>
<evidence type="ECO:0000256" key="2">
    <source>
        <dbReference type="ARBA" id="ARBA00022884"/>
    </source>
</evidence>
<keyword evidence="1" id="KW-0507">mRNA processing</keyword>
<proteinExistence type="predicted"/>
<dbReference type="Gene3D" id="3.30.70.330">
    <property type="match status" value="3"/>
</dbReference>
<feature type="compositionally biased region" description="Basic residues" evidence="5">
    <location>
        <begin position="38"/>
        <end position="51"/>
    </location>
</feature>
<dbReference type="InterPro" id="IPR012677">
    <property type="entry name" value="Nucleotide-bd_a/b_plait_sf"/>
</dbReference>
<organism evidence="7 8">
    <name type="scientific">Apatococcus lobatus</name>
    <dbReference type="NCBI Taxonomy" id="904363"/>
    <lineage>
        <taxon>Eukaryota</taxon>
        <taxon>Viridiplantae</taxon>
        <taxon>Chlorophyta</taxon>
        <taxon>core chlorophytes</taxon>
        <taxon>Trebouxiophyceae</taxon>
        <taxon>Chlorellales</taxon>
        <taxon>Chlorellaceae</taxon>
        <taxon>Apatococcus</taxon>
    </lineage>
</organism>
<dbReference type="GO" id="GO:0006397">
    <property type="term" value="P:mRNA processing"/>
    <property type="evidence" value="ECO:0007669"/>
    <property type="project" value="UniProtKB-KW"/>
</dbReference>
<reference evidence="7 8" key="1">
    <citation type="journal article" date="2024" name="Nat. Commun.">
        <title>Phylogenomics reveals the evolutionary origins of lichenization in chlorophyte algae.</title>
        <authorList>
            <person name="Puginier C."/>
            <person name="Libourel C."/>
            <person name="Otte J."/>
            <person name="Skaloud P."/>
            <person name="Haon M."/>
            <person name="Grisel S."/>
            <person name="Petersen M."/>
            <person name="Berrin J.G."/>
            <person name="Delaux P.M."/>
            <person name="Dal Grande F."/>
            <person name="Keller J."/>
        </authorList>
    </citation>
    <scope>NUCLEOTIDE SEQUENCE [LARGE SCALE GENOMIC DNA]</scope>
    <source>
        <strain evidence="7 8">SAG 2145</strain>
    </source>
</reference>
<feature type="domain" description="RRM" evidence="6">
    <location>
        <begin position="235"/>
        <end position="319"/>
    </location>
</feature>
<dbReference type="PROSITE" id="PS50102">
    <property type="entry name" value="RRM"/>
    <property type="match status" value="2"/>
</dbReference>
<evidence type="ECO:0000313" key="8">
    <source>
        <dbReference type="Proteomes" id="UP001438707"/>
    </source>
</evidence>
<evidence type="ECO:0000256" key="5">
    <source>
        <dbReference type="SAM" id="MobiDB-lite"/>
    </source>
</evidence>
<evidence type="ECO:0000256" key="3">
    <source>
        <dbReference type="ARBA" id="ARBA00023187"/>
    </source>
</evidence>
<feature type="compositionally biased region" description="Basic and acidic residues" evidence="5">
    <location>
        <begin position="52"/>
        <end position="69"/>
    </location>
</feature>
<dbReference type="PANTHER" id="PTHR23139">
    <property type="entry name" value="RNA-BINDING PROTEIN"/>
    <property type="match status" value="1"/>
</dbReference>
<dbReference type="InterPro" id="IPR035979">
    <property type="entry name" value="RBD_domain_sf"/>
</dbReference>
<dbReference type="GO" id="GO:0008380">
    <property type="term" value="P:RNA splicing"/>
    <property type="evidence" value="ECO:0007669"/>
    <property type="project" value="UniProtKB-KW"/>
</dbReference>
<protein>
    <recommendedName>
        <fullName evidence="6">RRM domain-containing protein</fullName>
    </recommendedName>
</protein>
<dbReference type="AlphaFoldDB" id="A0AAW1QVK1"/>
<dbReference type="SMART" id="SM00361">
    <property type="entry name" value="RRM_1"/>
    <property type="match status" value="1"/>
</dbReference>
<gene>
    <name evidence="7" type="ORF">WJX74_001008</name>
</gene>
<feature type="compositionally biased region" description="Basic and acidic residues" evidence="5">
    <location>
        <begin position="7"/>
        <end position="34"/>
    </location>
</feature>
<dbReference type="SUPFAM" id="SSF54928">
    <property type="entry name" value="RNA-binding domain, RBD"/>
    <property type="match status" value="2"/>
</dbReference>
<keyword evidence="2 4" id="KW-0694">RNA-binding</keyword>
<keyword evidence="3" id="KW-0508">mRNA splicing</keyword>
<dbReference type="Proteomes" id="UP001438707">
    <property type="component" value="Unassembled WGS sequence"/>
</dbReference>
<comment type="caution">
    <text evidence="7">The sequence shown here is derived from an EMBL/GenBank/DDBJ whole genome shotgun (WGS) entry which is preliminary data.</text>
</comment>
<dbReference type="InterPro" id="IPR000504">
    <property type="entry name" value="RRM_dom"/>
</dbReference>
<dbReference type="InterPro" id="IPR003954">
    <property type="entry name" value="RRM_euk-type"/>
</dbReference>
<dbReference type="CDD" id="cd12232">
    <property type="entry name" value="RRM3_U2AF65"/>
    <property type="match status" value="1"/>
</dbReference>
<feature type="region of interest" description="Disordered" evidence="5">
    <location>
        <begin position="1"/>
        <end position="78"/>
    </location>
</feature>
<name>A0AAW1QVK1_9CHLO</name>
<evidence type="ECO:0000256" key="4">
    <source>
        <dbReference type="PROSITE-ProRule" id="PRU00176"/>
    </source>
</evidence>
<evidence type="ECO:0000259" key="6">
    <source>
        <dbReference type="PROSITE" id="PS50102"/>
    </source>
</evidence>
<evidence type="ECO:0000313" key="7">
    <source>
        <dbReference type="EMBL" id="KAK9825490.1"/>
    </source>
</evidence>
<feature type="domain" description="RRM" evidence="6">
    <location>
        <begin position="116"/>
        <end position="199"/>
    </location>
</feature>
<dbReference type="EMBL" id="JALJOS010000024">
    <property type="protein sequence ID" value="KAK9825490.1"/>
    <property type="molecule type" value="Genomic_DNA"/>
</dbReference>
<dbReference type="GO" id="GO:0003723">
    <property type="term" value="F:RNA binding"/>
    <property type="evidence" value="ECO:0007669"/>
    <property type="project" value="UniProtKB-UniRule"/>
</dbReference>
<evidence type="ECO:0000256" key="1">
    <source>
        <dbReference type="ARBA" id="ARBA00022664"/>
    </source>
</evidence>
<dbReference type="SMART" id="SM00360">
    <property type="entry name" value="RRM"/>
    <property type="match status" value="2"/>
</dbReference>
<dbReference type="CDD" id="cd12254">
    <property type="entry name" value="RRM_hnRNPH_ESRPs_RBM12_like"/>
    <property type="match status" value="1"/>
</dbReference>
<keyword evidence="8" id="KW-1185">Reference proteome</keyword>
<accession>A0AAW1QVK1</accession>